<evidence type="ECO:0000313" key="2">
    <source>
        <dbReference type="EMBL" id="VVD04116.1"/>
    </source>
</evidence>
<feature type="compositionally biased region" description="Low complexity" evidence="1">
    <location>
        <begin position="50"/>
        <end position="103"/>
    </location>
</feature>
<keyword evidence="3" id="KW-1185">Reference proteome</keyword>
<evidence type="ECO:0000256" key="1">
    <source>
        <dbReference type="SAM" id="MobiDB-lite"/>
    </source>
</evidence>
<feature type="region of interest" description="Disordered" evidence="1">
    <location>
        <begin position="1"/>
        <end position="122"/>
    </location>
</feature>
<reference evidence="2 3" key="1">
    <citation type="submission" date="2017-07" db="EMBL/GenBank/DDBJ databases">
        <authorList>
            <person name="Talla V."/>
            <person name="Backstrom N."/>
        </authorList>
    </citation>
    <scope>NUCLEOTIDE SEQUENCE [LARGE SCALE GENOMIC DNA]</scope>
</reference>
<gene>
    <name evidence="2" type="ORF">LSINAPIS_LOCUS13942</name>
</gene>
<dbReference type="AlphaFoldDB" id="A0A5E4R0A9"/>
<dbReference type="Proteomes" id="UP000324832">
    <property type="component" value="Unassembled WGS sequence"/>
</dbReference>
<name>A0A5E4R0A9_9NEOP</name>
<organism evidence="2 3">
    <name type="scientific">Leptidea sinapis</name>
    <dbReference type="NCBI Taxonomy" id="189913"/>
    <lineage>
        <taxon>Eukaryota</taxon>
        <taxon>Metazoa</taxon>
        <taxon>Ecdysozoa</taxon>
        <taxon>Arthropoda</taxon>
        <taxon>Hexapoda</taxon>
        <taxon>Insecta</taxon>
        <taxon>Pterygota</taxon>
        <taxon>Neoptera</taxon>
        <taxon>Endopterygota</taxon>
        <taxon>Lepidoptera</taxon>
        <taxon>Glossata</taxon>
        <taxon>Ditrysia</taxon>
        <taxon>Papilionoidea</taxon>
        <taxon>Pieridae</taxon>
        <taxon>Dismorphiinae</taxon>
        <taxon>Leptidea</taxon>
    </lineage>
</organism>
<sequence length="232" mass="23088">MGAVRSAAGGPGGKRGVESPRVGPPRRKAGPIPAHITARRPSSPAPASPASPGSLAPRAASPLVPQLAPHLAPQPASPSHSTPPVSPAAAPLSPVSRRPASPLAPVPSELPSGRPPEEPPNVECVVTAGVGAAGSTGPVSAVGAASAVGAVTGAASVVAACATVTPGPVAPHNLPPVMARSPSPPEVFRAHSPDTQELQINAILQGLVEIKKHNMSVRAEVYRAILRHYSNI</sequence>
<evidence type="ECO:0000313" key="3">
    <source>
        <dbReference type="Proteomes" id="UP000324832"/>
    </source>
</evidence>
<proteinExistence type="predicted"/>
<dbReference type="EMBL" id="FZQP02006827">
    <property type="protein sequence ID" value="VVD04116.1"/>
    <property type="molecule type" value="Genomic_DNA"/>
</dbReference>
<protein>
    <submittedName>
        <fullName evidence="2">Uncharacterized protein</fullName>
    </submittedName>
</protein>
<accession>A0A5E4R0A9</accession>